<accession>A0A397UPN9</accession>
<dbReference type="STRING" id="44941.A0A397UPN9"/>
<organism evidence="4 5">
    <name type="scientific">Gigaspora rosea</name>
    <dbReference type="NCBI Taxonomy" id="44941"/>
    <lineage>
        <taxon>Eukaryota</taxon>
        <taxon>Fungi</taxon>
        <taxon>Fungi incertae sedis</taxon>
        <taxon>Mucoromycota</taxon>
        <taxon>Glomeromycotina</taxon>
        <taxon>Glomeromycetes</taxon>
        <taxon>Diversisporales</taxon>
        <taxon>Gigasporaceae</taxon>
        <taxon>Gigaspora</taxon>
    </lineage>
</organism>
<dbReference type="InterPro" id="IPR011009">
    <property type="entry name" value="Kinase-like_dom_sf"/>
</dbReference>
<evidence type="ECO:0000313" key="5">
    <source>
        <dbReference type="Proteomes" id="UP000266673"/>
    </source>
</evidence>
<dbReference type="PROSITE" id="PS50011">
    <property type="entry name" value="PROTEIN_KINASE_DOM"/>
    <property type="match status" value="1"/>
</dbReference>
<gene>
    <name evidence="4" type="ORF">C2G38_2250593</name>
</gene>
<dbReference type="PANTHER" id="PTHR44329:SF298">
    <property type="entry name" value="MIXED LINEAGE KINASE DOMAIN-LIKE PROTEIN"/>
    <property type="match status" value="1"/>
</dbReference>
<dbReference type="InterPro" id="IPR006597">
    <property type="entry name" value="Sel1-like"/>
</dbReference>
<comment type="caution">
    <text evidence="4">The sequence shown here is derived from an EMBL/GenBank/DDBJ whole genome shotgun (WGS) entry which is preliminary data.</text>
</comment>
<dbReference type="SUPFAM" id="SSF56112">
    <property type="entry name" value="Protein kinase-like (PK-like)"/>
    <property type="match status" value="1"/>
</dbReference>
<dbReference type="InterPro" id="IPR051681">
    <property type="entry name" value="Ser/Thr_Kinases-Pseudokinases"/>
</dbReference>
<dbReference type="Proteomes" id="UP000266673">
    <property type="component" value="Unassembled WGS sequence"/>
</dbReference>
<evidence type="ECO:0000256" key="2">
    <source>
        <dbReference type="ARBA" id="ARBA00022840"/>
    </source>
</evidence>
<keyword evidence="4" id="KW-0808">Transferase</keyword>
<dbReference type="Pfam" id="PF08238">
    <property type="entry name" value="Sel1"/>
    <property type="match status" value="2"/>
</dbReference>
<evidence type="ECO:0000259" key="3">
    <source>
        <dbReference type="PROSITE" id="PS50011"/>
    </source>
</evidence>
<keyword evidence="5" id="KW-1185">Reference proteome</keyword>
<dbReference type="GO" id="GO:0004674">
    <property type="term" value="F:protein serine/threonine kinase activity"/>
    <property type="evidence" value="ECO:0007669"/>
    <property type="project" value="TreeGrafter"/>
</dbReference>
<dbReference type="PANTHER" id="PTHR44329">
    <property type="entry name" value="SERINE/THREONINE-PROTEIN KINASE TNNI3K-RELATED"/>
    <property type="match status" value="1"/>
</dbReference>
<dbReference type="SMART" id="SM00671">
    <property type="entry name" value="SEL1"/>
    <property type="match status" value="2"/>
</dbReference>
<dbReference type="InterPro" id="IPR000719">
    <property type="entry name" value="Prot_kinase_dom"/>
</dbReference>
<dbReference type="OrthoDB" id="4062651at2759"/>
<keyword evidence="2" id="KW-0067">ATP-binding</keyword>
<dbReference type="InterPro" id="IPR011990">
    <property type="entry name" value="TPR-like_helical_dom_sf"/>
</dbReference>
<dbReference type="GO" id="GO:0005524">
    <property type="term" value="F:ATP binding"/>
    <property type="evidence" value="ECO:0007669"/>
    <property type="project" value="UniProtKB-KW"/>
</dbReference>
<name>A0A397UPN9_9GLOM</name>
<dbReference type="SUPFAM" id="SSF81901">
    <property type="entry name" value="HCP-like"/>
    <property type="match status" value="1"/>
</dbReference>
<dbReference type="AlphaFoldDB" id="A0A397UPN9"/>
<sequence>MYQVGYCYYLGIGVEIDKHKAFAYYLKSAEAGNSTGIRKTAICYYYGIGVEKNLDKFYEWLEKNSEYGKCAHCNEDNSRPAWCQSCDPDIATRWTSRNKHIDDCMKSSQLRAWKYENVIEWIPFDRLSDVKEIGKGGFGSVYSATWLDGIRKVDKINYDNAYGYIYKRAREPYSTVALKTLTGSMENNNDFLKEFKSLMKCTLNYVDMLAIYGITQNAQTNEYLIVFQYANDGSLYKYLRKNFSALTWESKLQILKDISSKLDSIHGCAYIHADFHSGNILQDQQSYIADLGLSKKNDENDSEDNIYGVMPYVAPEVLLGQKFAKAADIYGLGVIMSEMSTGQRPLDGHEFDTKLAVKICKGLRPEFVPGTPKCYIELAKKCMDSNPQKRPSAINVCNTIINWLYNYEIKKQFLEADKVIKSLPISKHSDEMYTSKIISTKLIAKAIKADSAQINLDITKI</sequence>
<feature type="domain" description="Protein kinase" evidence="3">
    <location>
        <begin position="127"/>
        <end position="404"/>
    </location>
</feature>
<keyword evidence="1" id="KW-0547">Nucleotide-binding</keyword>
<keyword evidence="4" id="KW-0418">Kinase</keyword>
<dbReference type="EMBL" id="QKWP01001219">
    <property type="protein sequence ID" value="RIB10709.1"/>
    <property type="molecule type" value="Genomic_DNA"/>
</dbReference>
<dbReference type="InterPro" id="IPR001245">
    <property type="entry name" value="Ser-Thr/Tyr_kinase_cat_dom"/>
</dbReference>
<protein>
    <submittedName>
        <fullName evidence="4">Kinase-like domain-containing protein</fullName>
    </submittedName>
</protein>
<evidence type="ECO:0000256" key="1">
    <source>
        <dbReference type="ARBA" id="ARBA00022741"/>
    </source>
</evidence>
<reference evidence="4 5" key="1">
    <citation type="submission" date="2018-06" db="EMBL/GenBank/DDBJ databases">
        <title>Comparative genomics reveals the genomic features of Rhizophagus irregularis, R. cerebriforme, R. diaphanum and Gigaspora rosea, and their symbiotic lifestyle signature.</title>
        <authorList>
            <person name="Morin E."/>
            <person name="San Clemente H."/>
            <person name="Chen E.C.H."/>
            <person name="De La Providencia I."/>
            <person name="Hainaut M."/>
            <person name="Kuo A."/>
            <person name="Kohler A."/>
            <person name="Murat C."/>
            <person name="Tang N."/>
            <person name="Roy S."/>
            <person name="Loubradou J."/>
            <person name="Henrissat B."/>
            <person name="Grigoriev I.V."/>
            <person name="Corradi N."/>
            <person name="Roux C."/>
            <person name="Martin F.M."/>
        </authorList>
    </citation>
    <scope>NUCLEOTIDE SEQUENCE [LARGE SCALE GENOMIC DNA]</scope>
    <source>
        <strain evidence="4 5">DAOM 194757</strain>
    </source>
</reference>
<dbReference type="Pfam" id="PF07714">
    <property type="entry name" value="PK_Tyr_Ser-Thr"/>
    <property type="match status" value="1"/>
</dbReference>
<dbReference type="Gene3D" id="1.25.40.10">
    <property type="entry name" value="Tetratricopeptide repeat domain"/>
    <property type="match status" value="1"/>
</dbReference>
<dbReference type="Gene3D" id="1.10.510.10">
    <property type="entry name" value="Transferase(Phosphotransferase) domain 1"/>
    <property type="match status" value="1"/>
</dbReference>
<evidence type="ECO:0000313" key="4">
    <source>
        <dbReference type="EMBL" id="RIB10709.1"/>
    </source>
</evidence>
<proteinExistence type="predicted"/>